<feature type="transmembrane region" description="Helical" evidence="9">
    <location>
        <begin position="41"/>
        <end position="64"/>
    </location>
</feature>
<feature type="transmembrane region" description="Helical" evidence="9">
    <location>
        <begin position="125"/>
        <end position="144"/>
    </location>
</feature>
<evidence type="ECO:0000256" key="7">
    <source>
        <dbReference type="ARBA" id="ARBA00023136"/>
    </source>
</evidence>
<reference evidence="10 11" key="1">
    <citation type="journal article" date="2019" name="Int. J. Syst. Evol. Microbiol.">
        <title>The Global Catalogue of Microorganisms (GCM) 10K type strain sequencing project: providing services to taxonomists for standard genome sequencing and annotation.</title>
        <authorList>
            <consortium name="The Broad Institute Genomics Platform"/>
            <consortium name="The Broad Institute Genome Sequencing Center for Infectious Disease"/>
            <person name="Wu L."/>
            <person name="Ma J."/>
        </authorList>
    </citation>
    <scope>NUCLEOTIDE SEQUENCE [LARGE SCALE GENOMIC DNA]</scope>
    <source>
        <strain evidence="10 11">JCM 12762</strain>
    </source>
</reference>
<evidence type="ECO:0000256" key="6">
    <source>
        <dbReference type="ARBA" id="ARBA00022989"/>
    </source>
</evidence>
<keyword evidence="4" id="KW-0997">Cell inner membrane</keyword>
<organism evidence="10 11">
    <name type="scientific">Rhodoglobus aureus</name>
    <dbReference type="NCBI Taxonomy" id="191497"/>
    <lineage>
        <taxon>Bacteria</taxon>
        <taxon>Bacillati</taxon>
        <taxon>Actinomycetota</taxon>
        <taxon>Actinomycetes</taxon>
        <taxon>Micrococcales</taxon>
        <taxon>Microbacteriaceae</taxon>
        <taxon>Rhodoglobus</taxon>
    </lineage>
</organism>
<feature type="transmembrane region" description="Helical" evidence="9">
    <location>
        <begin position="274"/>
        <end position="293"/>
    </location>
</feature>
<dbReference type="EMBL" id="BAAAKW010000023">
    <property type="protein sequence ID" value="GAA1214419.1"/>
    <property type="molecule type" value="Genomic_DNA"/>
</dbReference>
<dbReference type="PANTHER" id="PTHR32196:SF71">
    <property type="entry name" value="AUTOINDUCER 2 IMPORT SYSTEM PERMEASE PROTEIN LSRD"/>
    <property type="match status" value="1"/>
</dbReference>
<protein>
    <recommendedName>
        <fullName evidence="8">Autoinducer 2 import system permease protein LsrD</fullName>
    </recommendedName>
</protein>
<evidence type="ECO:0000313" key="11">
    <source>
        <dbReference type="Proteomes" id="UP001500943"/>
    </source>
</evidence>
<dbReference type="Pfam" id="PF02653">
    <property type="entry name" value="BPD_transp_2"/>
    <property type="match status" value="1"/>
</dbReference>
<name>A0ABN1VJT1_9MICO</name>
<dbReference type="RefSeq" id="WP_343924130.1">
    <property type="nucleotide sequence ID" value="NZ_BAAAKW010000023.1"/>
</dbReference>
<keyword evidence="6 9" id="KW-1133">Transmembrane helix</keyword>
<gene>
    <name evidence="10" type="ORF">GCM10009655_12110</name>
</gene>
<dbReference type="Proteomes" id="UP001500943">
    <property type="component" value="Unassembled WGS sequence"/>
</dbReference>
<keyword evidence="3" id="KW-1003">Cell membrane</keyword>
<evidence type="ECO:0000256" key="3">
    <source>
        <dbReference type="ARBA" id="ARBA00022475"/>
    </source>
</evidence>
<feature type="transmembrane region" description="Helical" evidence="9">
    <location>
        <begin position="245"/>
        <end position="262"/>
    </location>
</feature>
<evidence type="ECO:0000256" key="5">
    <source>
        <dbReference type="ARBA" id="ARBA00022692"/>
    </source>
</evidence>
<feature type="transmembrane region" description="Helical" evidence="9">
    <location>
        <begin position="164"/>
        <end position="182"/>
    </location>
</feature>
<sequence>MRTPFTKGLSATSYSATAWVLLIALLSIAAVRAPYLFSDGGAGSLIVTSTPLVLAAMAITVTAIVGSGVDLSVGPLMVFVNVCLVRFLFDNQIGSPLIVVLVALGLGVAVQVLQAIIITVARIEPVIVTLSAFLALSGLNLVILDKPQGQAPRWLATWGSGFEAINPMTILLLISIAAWVLVSRTPFFANIRLVGANPRTAFVSGIPIVLTRIGAHVIAGLFIGAAGLAYTGMIASGNPGQGDTYTLAAITALVLGGTSLAGGRGGILGTVPGALAVAMISFTLTTFSLGALSGFVTQLTYGLILVLALTSGILVPRIISARKAARA</sequence>
<evidence type="ECO:0000256" key="4">
    <source>
        <dbReference type="ARBA" id="ARBA00022519"/>
    </source>
</evidence>
<evidence type="ECO:0000256" key="8">
    <source>
        <dbReference type="ARBA" id="ARBA00039381"/>
    </source>
</evidence>
<evidence type="ECO:0000313" key="10">
    <source>
        <dbReference type="EMBL" id="GAA1214419.1"/>
    </source>
</evidence>
<feature type="transmembrane region" description="Helical" evidence="9">
    <location>
        <begin position="213"/>
        <end position="233"/>
    </location>
</feature>
<dbReference type="PANTHER" id="PTHR32196">
    <property type="entry name" value="ABC TRANSPORTER PERMEASE PROTEIN YPHD-RELATED-RELATED"/>
    <property type="match status" value="1"/>
</dbReference>
<keyword evidence="11" id="KW-1185">Reference proteome</keyword>
<feature type="transmembrane region" description="Helical" evidence="9">
    <location>
        <begin position="299"/>
        <end position="319"/>
    </location>
</feature>
<feature type="transmembrane region" description="Helical" evidence="9">
    <location>
        <begin position="95"/>
        <end position="118"/>
    </location>
</feature>
<keyword evidence="7 9" id="KW-0472">Membrane</keyword>
<feature type="transmembrane region" description="Helical" evidence="9">
    <location>
        <begin position="12"/>
        <end position="35"/>
    </location>
</feature>
<evidence type="ECO:0000256" key="2">
    <source>
        <dbReference type="ARBA" id="ARBA00022448"/>
    </source>
</evidence>
<dbReference type="InterPro" id="IPR001851">
    <property type="entry name" value="ABC_transp_permease"/>
</dbReference>
<accession>A0ABN1VJT1</accession>
<comment type="caution">
    <text evidence="10">The sequence shown here is derived from an EMBL/GenBank/DDBJ whole genome shotgun (WGS) entry which is preliminary data.</text>
</comment>
<evidence type="ECO:0000256" key="1">
    <source>
        <dbReference type="ARBA" id="ARBA00004651"/>
    </source>
</evidence>
<evidence type="ECO:0000256" key="9">
    <source>
        <dbReference type="SAM" id="Phobius"/>
    </source>
</evidence>
<dbReference type="CDD" id="cd06579">
    <property type="entry name" value="TM_PBP1_transp_AraH_like"/>
    <property type="match status" value="1"/>
</dbReference>
<keyword evidence="2" id="KW-0813">Transport</keyword>
<comment type="subcellular location">
    <subcellularLocation>
        <location evidence="1">Cell membrane</location>
        <topology evidence="1">Multi-pass membrane protein</topology>
    </subcellularLocation>
</comment>
<keyword evidence="5 9" id="KW-0812">Transmembrane</keyword>
<proteinExistence type="predicted"/>